<keyword evidence="3" id="KW-1185">Reference proteome</keyword>
<reference evidence="2 3" key="2">
    <citation type="journal article" date="2012" name="Stand. Genomic Sci.">
        <title>Complete genome sequence of the moderately thermophilic mineral-sulfide-oxidizing firmicute Sulfobacillus acidophilus type strain (NAL(T)).</title>
        <authorList>
            <person name="Anderson I."/>
            <person name="Chertkov O."/>
            <person name="Chen A."/>
            <person name="Saunders E."/>
            <person name="Lapidus A."/>
            <person name="Nolan M."/>
            <person name="Lucas S."/>
            <person name="Hammon N."/>
            <person name="Deshpande S."/>
            <person name="Cheng J.F."/>
            <person name="Han C."/>
            <person name="Tapia R."/>
            <person name="Goodwin L.A."/>
            <person name="Pitluck S."/>
            <person name="Liolios K."/>
            <person name="Pagani I."/>
            <person name="Ivanova N."/>
            <person name="Mikhailova N."/>
            <person name="Pati A."/>
            <person name="Palaniappan K."/>
            <person name="Land M."/>
            <person name="Pan C."/>
            <person name="Rohde M."/>
            <person name="Pukall R."/>
            <person name="Goker M."/>
            <person name="Detter J.C."/>
            <person name="Woyke T."/>
            <person name="Bristow J."/>
            <person name="Eisen J.A."/>
            <person name="Markowitz V."/>
            <person name="Hugenholtz P."/>
            <person name="Kyrpides N.C."/>
            <person name="Klenk H.P."/>
            <person name="Mavromatis K."/>
        </authorList>
    </citation>
    <scope>NUCLEOTIDE SEQUENCE [LARGE SCALE GENOMIC DNA]</scope>
    <source>
        <strain evidence="3">ATCC 700253 / DSM 10332 / NAL</strain>
    </source>
</reference>
<dbReference type="EMBL" id="CP003179">
    <property type="protein sequence ID" value="AEW04082.1"/>
    <property type="molecule type" value="Genomic_DNA"/>
</dbReference>
<dbReference type="AlphaFoldDB" id="G8TZB3"/>
<keyword evidence="1" id="KW-0812">Transmembrane</keyword>
<dbReference type="KEGG" id="sap:Sulac_0541"/>
<dbReference type="HOGENOM" id="CLU_2774376_0_0_9"/>
<evidence type="ECO:0000256" key="1">
    <source>
        <dbReference type="SAM" id="Phobius"/>
    </source>
</evidence>
<gene>
    <name evidence="2" type="ordered locus">Sulac_0541</name>
</gene>
<name>G8TZB3_SULAD</name>
<keyword evidence="1" id="KW-1133">Transmembrane helix</keyword>
<reference evidence="3" key="1">
    <citation type="submission" date="2011-12" db="EMBL/GenBank/DDBJ databases">
        <title>The complete genome of chromosome of Sulfobacillus acidophilus DSM 10332.</title>
        <authorList>
            <person name="Lucas S."/>
            <person name="Han J."/>
            <person name="Lapidus A."/>
            <person name="Bruce D."/>
            <person name="Goodwin L."/>
            <person name="Pitluck S."/>
            <person name="Peters L."/>
            <person name="Kyrpides N."/>
            <person name="Mavromatis K."/>
            <person name="Ivanova N."/>
            <person name="Mikhailova N."/>
            <person name="Chertkov O."/>
            <person name="Saunders E."/>
            <person name="Detter J.C."/>
            <person name="Tapia R."/>
            <person name="Han C."/>
            <person name="Land M."/>
            <person name="Hauser L."/>
            <person name="Markowitz V."/>
            <person name="Cheng J.-F."/>
            <person name="Hugenholtz P."/>
            <person name="Woyke T."/>
            <person name="Wu D."/>
            <person name="Pukall R."/>
            <person name="Gehrich-Schroeter G."/>
            <person name="Schneider S."/>
            <person name="Klenk H.-P."/>
            <person name="Eisen J.A."/>
        </authorList>
    </citation>
    <scope>NUCLEOTIDE SEQUENCE [LARGE SCALE GENOMIC DNA]</scope>
    <source>
        <strain evidence="3">ATCC 700253 / DSM 10332 / NAL</strain>
    </source>
</reference>
<organism evidence="2 3">
    <name type="scientific">Sulfobacillus acidophilus (strain ATCC 700253 / DSM 10332 / NAL)</name>
    <dbReference type="NCBI Taxonomy" id="679936"/>
    <lineage>
        <taxon>Bacteria</taxon>
        <taxon>Bacillati</taxon>
        <taxon>Bacillota</taxon>
        <taxon>Clostridia</taxon>
        <taxon>Eubacteriales</taxon>
        <taxon>Clostridiales Family XVII. Incertae Sedis</taxon>
        <taxon>Sulfobacillus</taxon>
    </lineage>
</organism>
<dbReference type="PATRIC" id="fig|679936.5.peg.567"/>
<evidence type="ECO:0000313" key="3">
    <source>
        <dbReference type="Proteomes" id="UP000005439"/>
    </source>
</evidence>
<dbReference type="Proteomes" id="UP000005439">
    <property type="component" value="Chromosome"/>
</dbReference>
<accession>G8TZB3</accession>
<evidence type="ECO:0000313" key="2">
    <source>
        <dbReference type="EMBL" id="AEW04082.1"/>
    </source>
</evidence>
<feature type="transmembrane region" description="Helical" evidence="1">
    <location>
        <begin position="20"/>
        <end position="43"/>
    </location>
</feature>
<sequence>MALGTPVPPRFQRHNTGQKVLQRMAIFLWRYTLWLNAIVGLLLLAERWFLFHIATWVFVVTPLSHVGDW</sequence>
<protein>
    <submittedName>
        <fullName evidence="2">Uncharacterized protein</fullName>
    </submittedName>
</protein>
<keyword evidence="1" id="KW-0472">Membrane</keyword>
<proteinExistence type="predicted"/>